<comment type="caution">
    <text evidence="4">The sequence shown here is derived from an EMBL/GenBank/DDBJ whole genome shotgun (WGS) entry which is preliminary data.</text>
</comment>
<dbReference type="InterPro" id="IPR037455">
    <property type="entry name" value="LucA/IucC-like"/>
</dbReference>
<evidence type="ECO:0000313" key="4">
    <source>
        <dbReference type="EMBL" id="KAJ4387210.1"/>
    </source>
</evidence>
<dbReference type="EMBL" id="JAPEVB010000005">
    <property type="protein sequence ID" value="KAJ4387210.1"/>
    <property type="molecule type" value="Genomic_DNA"/>
</dbReference>
<evidence type="ECO:0000259" key="3">
    <source>
        <dbReference type="Pfam" id="PF06276"/>
    </source>
</evidence>
<name>A0A9W9CT53_9PEZI</name>
<dbReference type="GO" id="GO:0019290">
    <property type="term" value="P:siderophore biosynthetic process"/>
    <property type="evidence" value="ECO:0007669"/>
    <property type="project" value="InterPro"/>
</dbReference>
<dbReference type="Gene3D" id="1.10.510.40">
    <property type="match status" value="1"/>
</dbReference>
<dbReference type="Pfam" id="PF06276">
    <property type="entry name" value="FhuF"/>
    <property type="match status" value="1"/>
</dbReference>
<dbReference type="InterPro" id="IPR022770">
    <property type="entry name" value="IucA/IucC-like_C"/>
</dbReference>
<sequence length="607" mass="68253">MANSTAHLSSAELGQWNTTTRLLATLLNDHMVLATPSRVRDEHGVTLHGERGESEPDSPAIWIGLSDAGQLRLVTDNVKGNAAVFPGDFAPPALITTFGAPEKGSDLNLHPAHLFNHLRPVLPPVDDDRWDEICRELTNSAENGRYWSDWYSSRKPLSFKSTRLDWEQALYTGHPLHPMHRSFRTEEWCMPRILPEDIPSMMRHSVSFISVPGTDVRITGHFRRCLAPLTQMYGVENTPGRVVLPCITMQIPIIQQYHPEVEVVLKDAFQTDTQSSLRTTTIPFYDYDIKFALSVTIGSAIRTISARTAAVLFELGTVLKDVLPDNLWLMAEVGTIAGRQKNFDHSKHISCAFRETFDKQTFANNETLVVTGALQEIPPGSNECNAALMYKLASTEEKMEWFSMYSEGIIEAFVGPMADYGLAFEAHAQNVLIRMDRTTGKINGWVTRDLGSMRMHMPTFAKTGYEVFSFMNGNTIPTESEPETWAIIQFCLFQNHLNVFIYRLGLPRHAAWAMIRSKLELFFEGRKHLENIQRLRNFLFADEIPSKAFMVMKFAENQIKYEYRMVANVLLEGLEQGVKGTNGKLNGASNGVGKTNGVKGHKATNGH</sequence>
<reference evidence="4" key="1">
    <citation type="submission" date="2022-10" db="EMBL/GenBank/DDBJ databases">
        <title>Tapping the CABI collections for fungal endophytes: first genome assemblies for Collariella, Neodidymelliopsis, Ascochyta clinopodiicola, Didymella pomorum, Didymosphaeria variabile, Neocosmospora piperis and Neocucurbitaria cava.</title>
        <authorList>
            <person name="Hill R."/>
        </authorList>
    </citation>
    <scope>NUCLEOTIDE SEQUENCE</scope>
    <source>
        <strain evidence="4">IMI 355082</strain>
    </source>
</reference>
<keyword evidence="5" id="KW-1185">Reference proteome</keyword>
<dbReference type="GO" id="GO:0016881">
    <property type="term" value="F:acid-amino acid ligase activity"/>
    <property type="evidence" value="ECO:0007669"/>
    <property type="project" value="UniProtKB-ARBA"/>
</dbReference>
<dbReference type="Pfam" id="PF04183">
    <property type="entry name" value="IucA_IucC"/>
    <property type="match status" value="1"/>
</dbReference>
<dbReference type="AlphaFoldDB" id="A0A9W9CT53"/>
<feature type="region of interest" description="Disordered" evidence="1">
    <location>
        <begin position="585"/>
        <end position="607"/>
    </location>
</feature>
<feature type="domain" description="Aerobactin siderophore biosynthesis IucA/IucC N-terminal" evidence="2">
    <location>
        <begin position="273"/>
        <end position="374"/>
    </location>
</feature>
<feature type="domain" description="Aerobactin siderophore biosynthesis IucA/IucC-like C-terminal" evidence="3">
    <location>
        <begin position="400"/>
        <end position="558"/>
    </location>
</feature>
<evidence type="ECO:0000313" key="5">
    <source>
        <dbReference type="Proteomes" id="UP001140453"/>
    </source>
</evidence>
<dbReference type="PANTHER" id="PTHR34384">
    <property type="entry name" value="L-2,3-DIAMINOPROPANOATE--CITRATE LIGASE"/>
    <property type="match status" value="1"/>
</dbReference>
<evidence type="ECO:0000256" key="1">
    <source>
        <dbReference type="SAM" id="MobiDB-lite"/>
    </source>
</evidence>
<accession>A0A9W9CT53</accession>
<dbReference type="Proteomes" id="UP001140453">
    <property type="component" value="Unassembled WGS sequence"/>
</dbReference>
<dbReference type="InterPro" id="IPR007310">
    <property type="entry name" value="Aerobactin_biosyn_IucA/IucC_N"/>
</dbReference>
<dbReference type="PANTHER" id="PTHR34384:SF5">
    <property type="entry name" value="L-2,3-DIAMINOPROPANOATE--CITRATE LIGASE"/>
    <property type="match status" value="1"/>
</dbReference>
<dbReference type="OrthoDB" id="2117718at2759"/>
<evidence type="ECO:0000259" key="2">
    <source>
        <dbReference type="Pfam" id="PF04183"/>
    </source>
</evidence>
<organism evidence="4 5">
    <name type="scientific">Gnomoniopsis smithogilvyi</name>
    <dbReference type="NCBI Taxonomy" id="1191159"/>
    <lineage>
        <taxon>Eukaryota</taxon>
        <taxon>Fungi</taxon>
        <taxon>Dikarya</taxon>
        <taxon>Ascomycota</taxon>
        <taxon>Pezizomycotina</taxon>
        <taxon>Sordariomycetes</taxon>
        <taxon>Sordariomycetidae</taxon>
        <taxon>Diaporthales</taxon>
        <taxon>Gnomoniaceae</taxon>
        <taxon>Gnomoniopsis</taxon>
    </lineage>
</organism>
<protein>
    <submittedName>
        <fullName evidence="4">Uncharacterized protein</fullName>
    </submittedName>
</protein>
<proteinExistence type="predicted"/>
<gene>
    <name evidence="4" type="ORF">N0V93_007799</name>
</gene>